<feature type="transmembrane region" description="Helical" evidence="6">
    <location>
        <begin position="295"/>
        <end position="318"/>
    </location>
</feature>
<evidence type="ECO:0000256" key="2">
    <source>
        <dbReference type="ARBA" id="ARBA00022692"/>
    </source>
</evidence>
<name>A0A538TSB7_UNCEI</name>
<organism evidence="8 9">
    <name type="scientific">Eiseniibacteriota bacterium</name>
    <dbReference type="NCBI Taxonomy" id="2212470"/>
    <lineage>
        <taxon>Bacteria</taxon>
        <taxon>Candidatus Eiseniibacteriota</taxon>
    </lineage>
</organism>
<feature type="transmembrane region" description="Helical" evidence="6">
    <location>
        <begin position="109"/>
        <end position="129"/>
    </location>
</feature>
<feature type="transmembrane region" description="Helical" evidence="6">
    <location>
        <begin position="170"/>
        <end position="186"/>
    </location>
</feature>
<keyword evidence="2 6" id="KW-0812">Transmembrane</keyword>
<evidence type="ECO:0000256" key="5">
    <source>
        <dbReference type="SAM" id="MobiDB-lite"/>
    </source>
</evidence>
<evidence type="ECO:0000259" key="7">
    <source>
        <dbReference type="Pfam" id="PF04932"/>
    </source>
</evidence>
<evidence type="ECO:0000313" key="8">
    <source>
        <dbReference type="EMBL" id="TMQ66521.1"/>
    </source>
</evidence>
<feature type="region of interest" description="Disordered" evidence="5">
    <location>
        <begin position="388"/>
        <end position="441"/>
    </location>
</feature>
<feature type="transmembrane region" description="Helical" evidence="6">
    <location>
        <begin position="372"/>
        <end position="389"/>
    </location>
</feature>
<proteinExistence type="predicted"/>
<feature type="compositionally biased region" description="Low complexity" evidence="5">
    <location>
        <begin position="388"/>
        <end position="398"/>
    </location>
</feature>
<comment type="caution">
    <text evidence="8">The sequence shown here is derived from an EMBL/GenBank/DDBJ whole genome shotgun (WGS) entry which is preliminary data.</text>
</comment>
<dbReference type="AlphaFoldDB" id="A0A538TSB7"/>
<sequence length="441" mass="47045">MADAIAKASAVSFLVLVAALPWTVAPMSIALVLCAALTLLAWQLRGKRRWVRTPVDLPALTWIAALALASFFALDPRASWPRVLKGFLLLLVPVAAYHARDERAARRAIAVLLVSAALAAIFALARFVGQGPEFPNRVKGAVGHPLTYGGQVLLFASLATAIAIRCGGRWRAWALLALAVLLPALAGTYTRSAWIGYVAALAVIVAATRARWLTALAGGVISLAFVLPGAYRDRAFSIFDPGSPWNRERIHMWEAGARMVRDHPWTGVGLQDLHPIYEAYKSPAAIEPAGHLHSVYVQVAATMGVFGLLALLFLVIGLMRAALRRFLESRRSPISGGGFGVAISLGVSAALVGFLVSGLMEWNFGDEELLDLLYVLVGIAFAAGTWPRPSSAAPSSPARTRRERKRRTAPSRASGSGRGSRGSRVASSRAIAPTDLLPPFA</sequence>
<dbReference type="InterPro" id="IPR051533">
    <property type="entry name" value="WaaL-like"/>
</dbReference>
<accession>A0A538TSB7</accession>
<dbReference type="Proteomes" id="UP000317366">
    <property type="component" value="Unassembled WGS sequence"/>
</dbReference>
<protein>
    <recommendedName>
        <fullName evidence="7">O-antigen ligase-related domain-containing protein</fullName>
    </recommendedName>
</protein>
<gene>
    <name evidence="8" type="ORF">E6K77_00910</name>
</gene>
<dbReference type="GO" id="GO:0016020">
    <property type="term" value="C:membrane"/>
    <property type="evidence" value="ECO:0007669"/>
    <property type="project" value="UniProtKB-SubCell"/>
</dbReference>
<dbReference type="Pfam" id="PF04932">
    <property type="entry name" value="Wzy_C"/>
    <property type="match status" value="1"/>
</dbReference>
<comment type="subcellular location">
    <subcellularLocation>
        <location evidence="1">Membrane</location>
        <topology evidence="1">Multi-pass membrane protein</topology>
    </subcellularLocation>
</comment>
<dbReference type="EMBL" id="VBOX01000007">
    <property type="protein sequence ID" value="TMQ66521.1"/>
    <property type="molecule type" value="Genomic_DNA"/>
</dbReference>
<feature type="transmembrane region" description="Helical" evidence="6">
    <location>
        <begin position="192"/>
        <end position="208"/>
    </location>
</feature>
<feature type="compositionally biased region" description="Basic residues" evidence="5">
    <location>
        <begin position="399"/>
        <end position="409"/>
    </location>
</feature>
<feature type="transmembrane region" description="Helical" evidence="6">
    <location>
        <begin position="20"/>
        <end position="42"/>
    </location>
</feature>
<feature type="transmembrane region" description="Helical" evidence="6">
    <location>
        <begin position="54"/>
        <end position="74"/>
    </location>
</feature>
<feature type="domain" description="O-antigen ligase-related" evidence="7">
    <location>
        <begin position="177"/>
        <end position="312"/>
    </location>
</feature>
<keyword evidence="3 6" id="KW-1133">Transmembrane helix</keyword>
<dbReference type="PANTHER" id="PTHR37422:SF13">
    <property type="entry name" value="LIPOPOLYSACCHARIDE BIOSYNTHESIS PROTEIN PA4999-RELATED"/>
    <property type="match status" value="1"/>
</dbReference>
<evidence type="ECO:0000256" key="1">
    <source>
        <dbReference type="ARBA" id="ARBA00004141"/>
    </source>
</evidence>
<feature type="transmembrane region" description="Helical" evidence="6">
    <location>
        <begin position="213"/>
        <end position="231"/>
    </location>
</feature>
<keyword evidence="4 6" id="KW-0472">Membrane</keyword>
<evidence type="ECO:0000256" key="4">
    <source>
        <dbReference type="ARBA" id="ARBA00023136"/>
    </source>
</evidence>
<evidence type="ECO:0000313" key="9">
    <source>
        <dbReference type="Proteomes" id="UP000317366"/>
    </source>
</evidence>
<feature type="transmembrane region" description="Helical" evidence="6">
    <location>
        <begin position="141"/>
        <end position="163"/>
    </location>
</feature>
<evidence type="ECO:0000256" key="3">
    <source>
        <dbReference type="ARBA" id="ARBA00022989"/>
    </source>
</evidence>
<dbReference type="PANTHER" id="PTHR37422">
    <property type="entry name" value="TEICHURONIC ACID BIOSYNTHESIS PROTEIN TUAE"/>
    <property type="match status" value="1"/>
</dbReference>
<dbReference type="InterPro" id="IPR007016">
    <property type="entry name" value="O-antigen_ligase-rel_domated"/>
</dbReference>
<reference evidence="8 9" key="1">
    <citation type="journal article" date="2019" name="Nat. Microbiol.">
        <title>Mediterranean grassland soil C-N compound turnover is dependent on rainfall and depth, and is mediated by genomically divergent microorganisms.</title>
        <authorList>
            <person name="Diamond S."/>
            <person name="Andeer P.F."/>
            <person name="Li Z."/>
            <person name="Crits-Christoph A."/>
            <person name="Burstein D."/>
            <person name="Anantharaman K."/>
            <person name="Lane K.R."/>
            <person name="Thomas B.C."/>
            <person name="Pan C."/>
            <person name="Northen T.R."/>
            <person name="Banfield J.F."/>
        </authorList>
    </citation>
    <scope>NUCLEOTIDE SEQUENCE [LARGE SCALE GENOMIC DNA]</scope>
    <source>
        <strain evidence="8">WS_7</strain>
    </source>
</reference>
<feature type="transmembrane region" description="Helical" evidence="6">
    <location>
        <begin position="339"/>
        <end position="360"/>
    </location>
</feature>
<evidence type="ECO:0000256" key="6">
    <source>
        <dbReference type="SAM" id="Phobius"/>
    </source>
</evidence>